<accession>A0A2P5E3U8</accession>
<gene>
    <name evidence="1" type="ORF">PanWU01x14_006660</name>
</gene>
<sequence length="110" mass="13082">MPRNTSAEGWRLRQQHFEMITSLIQFRRRFFPLGFAFEIRSEFRVGEYEGLKNMPQKDSCRFLDLIGKAQIGRQKKWFTLHNTTAAIDAWVDDYEGDIRKACGFRFELRG</sequence>
<dbReference type="AlphaFoldDB" id="A0A2P5E3U8"/>
<evidence type="ECO:0000313" key="1">
    <source>
        <dbReference type="EMBL" id="PON80216.1"/>
    </source>
</evidence>
<reference evidence="2" key="1">
    <citation type="submission" date="2016-06" db="EMBL/GenBank/DDBJ databases">
        <title>Parallel loss of symbiosis genes in relatives of nitrogen-fixing non-legume Parasponia.</title>
        <authorList>
            <person name="Van Velzen R."/>
            <person name="Holmer R."/>
            <person name="Bu F."/>
            <person name="Rutten L."/>
            <person name="Van Zeijl A."/>
            <person name="Liu W."/>
            <person name="Santuari L."/>
            <person name="Cao Q."/>
            <person name="Sharma T."/>
            <person name="Shen D."/>
            <person name="Roswanjaya Y."/>
            <person name="Wardhani T."/>
            <person name="Kalhor M.S."/>
            <person name="Jansen J."/>
            <person name="Van den Hoogen J."/>
            <person name="Gungor B."/>
            <person name="Hartog M."/>
            <person name="Hontelez J."/>
            <person name="Verver J."/>
            <person name="Yang W.-C."/>
            <person name="Schijlen E."/>
            <person name="Repin R."/>
            <person name="Schilthuizen M."/>
            <person name="Schranz E."/>
            <person name="Heidstra R."/>
            <person name="Miyata K."/>
            <person name="Fedorova E."/>
            <person name="Kohlen W."/>
            <person name="Bisseling T."/>
            <person name="Smit S."/>
            <person name="Geurts R."/>
        </authorList>
    </citation>
    <scope>NUCLEOTIDE SEQUENCE [LARGE SCALE GENOMIC DNA]</scope>
    <source>
        <strain evidence="2">cv. WU1-14</strain>
    </source>
</reference>
<keyword evidence="2" id="KW-1185">Reference proteome</keyword>
<dbReference type="STRING" id="3476.A0A2P5E3U8"/>
<name>A0A2P5E3U8_PARAD</name>
<dbReference type="Proteomes" id="UP000237105">
    <property type="component" value="Unassembled WGS sequence"/>
</dbReference>
<dbReference type="OrthoDB" id="17907at2759"/>
<evidence type="ECO:0000313" key="2">
    <source>
        <dbReference type="Proteomes" id="UP000237105"/>
    </source>
</evidence>
<organism evidence="1 2">
    <name type="scientific">Parasponia andersonii</name>
    <name type="common">Sponia andersonii</name>
    <dbReference type="NCBI Taxonomy" id="3476"/>
    <lineage>
        <taxon>Eukaryota</taxon>
        <taxon>Viridiplantae</taxon>
        <taxon>Streptophyta</taxon>
        <taxon>Embryophyta</taxon>
        <taxon>Tracheophyta</taxon>
        <taxon>Spermatophyta</taxon>
        <taxon>Magnoliopsida</taxon>
        <taxon>eudicotyledons</taxon>
        <taxon>Gunneridae</taxon>
        <taxon>Pentapetalae</taxon>
        <taxon>rosids</taxon>
        <taxon>fabids</taxon>
        <taxon>Rosales</taxon>
        <taxon>Cannabaceae</taxon>
        <taxon>Parasponia</taxon>
    </lineage>
</organism>
<comment type="caution">
    <text evidence="1">The sequence shown here is derived from an EMBL/GenBank/DDBJ whole genome shotgun (WGS) entry which is preliminary data.</text>
</comment>
<proteinExistence type="predicted"/>
<dbReference type="EMBL" id="JXTB01000002">
    <property type="protein sequence ID" value="PON80216.1"/>
    <property type="molecule type" value="Genomic_DNA"/>
</dbReference>
<protein>
    <submittedName>
        <fullName evidence="1">Uncharacterized protein</fullName>
    </submittedName>
</protein>